<keyword evidence="3" id="KW-1185">Reference proteome</keyword>
<evidence type="ECO:0000313" key="2">
    <source>
        <dbReference type="EMBL" id="TPH12513.1"/>
    </source>
</evidence>
<evidence type="ECO:0008006" key="4">
    <source>
        <dbReference type="Google" id="ProtNLM"/>
    </source>
</evidence>
<dbReference type="EMBL" id="SAWY01000040">
    <property type="protein sequence ID" value="TPH12513.1"/>
    <property type="molecule type" value="Genomic_DNA"/>
</dbReference>
<feature type="signal peptide" evidence="1">
    <location>
        <begin position="1"/>
        <end position="21"/>
    </location>
</feature>
<proteinExistence type="predicted"/>
<comment type="caution">
    <text evidence="2">The sequence shown here is derived from an EMBL/GenBank/DDBJ whole genome shotgun (WGS) entry which is preliminary data.</text>
</comment>
<evidence type="ECO:0000256" key="1">
    <source>
        <dbReference type="SAM" id="SignalP"/>
    </source>
</evidence>
<dbReference type="AlphaFoldDB" id="A0A502KSB3"/>
<organism evidence="2 3">
    <name type="scientific">Litorilituus lipolyticus</name>
    <dbReference type="NCBI Taxonomy" id="2491017"/>
    <lineage>
        <taxon>Bacteria</taxon>
        <taxon>Pseudomonadati</taxon>
        <taxon>Pseudomonadota</taxon>
        <taxon>Gammaproteobacteria</taxon>
        <taxon>Alteromonadales</taxon>
        <taxon>Colwelliaceae</taxon>
        <taxon>Litorilituus</taxon>
    </lineage>
</organism>
<dbReference type="Proteomes" id="UP000315303">
    <property type="component" value="Unassembled WGS sequence"/>
</dbReference>
<evidence type="ECO:0000313" key="3">
    <source>
        <dbReference type="Proteomes" id="UP000315303"/>
    </source>
</evidence>
<dbReference type="SUPFAM" id="SSF53850">
    <property type="entry name" value="Periplasmic binding protein-like II"/>
    <property type="match status" value="1"/>
</dbReference>
<keyword evidence="1" id="KW-0732">Signal</keyword>
<gene>
    <name evidence="2" type="ORF">EPA86_16320</name>
</gene>
<feature type="chain" id="PRO_5021380026" description="Transporter substrate-binding domain-containing protein" evidence="1">
    <location>
        <begin position="22"/>
        <end position="305"/>
    </location>
</feature>
<protein>
    <recommendedName>
        <fullName evidence="4">Transporter substrate-binding domain-containing protein</fullName>
    </recommendedName>
</protein>
<accession>A0A502KSB3</accession>
<reference evidence="2 3" key="1">
    <citation type="submission" date="2019-01" db="EMBL/GenBank/DDBJ databases">
        <title>Litorilituus lipolytica sp. nov., isolated from intertidal sand of the Yellow Sea in China.</title>
        <authorList>
            <person name="Liu A."/>
        </authorList>
    </citation>
    <scope>NUCLEOTIDE SEQUENCE [LARGE SCALE GENOMIC DNA]</scope>
    <source>
        <strain evidence="2 3">RZ04</strain>
    </source>
</reference>
<name>A0A502KSB3_9GAMM</name>
<sequence length="305" mass="34973">MNITKYAFLIAMILFSFICQANKEKEQLIWLTDDSEDLVNLNSPNKQVSIGTDTTNLVLQALSEFDIDIQLVQIPRASMLMKAMDNVCLSNRVKTKARLKDNIFSLPVNIFPSLRLYYMPTQKSALEQGIDERLFTDRGELKSLASLFTVYPEAILAMTKGRSFGDIIDNQLEQVPERNKMTRAGDGRYHAIIQMLLKGRIDFIIHFPVEIRQELKDLPKQTNLSSVSLANTSEYIVGHIACSDSELGREVIAKVNAKLMQLYQDRAYYQAHRRYLPESDLNNFARYYKEVFGTEVPKRTLTPMK</sequence>